<dbReference type="PANTHER" id="PTHR36302:SF1">
    <property type="entry name" value="COPPER CHAPERONE PCU(A)C"/>
    <property type="match status" value="1"/>
</dbReference>
<feature type="chain" id="PRO_5020443886" description="Copper(I)-binding protein" evidence="1">
    <location>
        <begin position="22"/>
        <end position="146"/>
    </location>
</feature>
<dbReference type="Pfam" id="PF04314">
    <property type="entry name" value="PCuAC"/>
    <property type="match status" value="1"/>
</dbReference>
<sequence length="146" mass="14822">MRVVPLVLMSVTLAACHTAPAEPQASDAWIRLPAVPGRPGAAYFTLTGGKSDDALVGVSTPAAARSELHESMKNDAGMMTMQALKSVRLAAGGTVKFAPGAKHVMLFDIGADVRPGANVPMTLTLASGAAVKTTAHVVAAGEDASE</sequence>
<keyword evidence="3" id="KW-1185">Reference proteome</keyword>
<gene>
    <name evidence="2" type="ORF">EV664_104181</name>
</gene>
<dbReference type="InterPro" id="IPR058248">
    <property type="entry name" value="Lxx211020-like"/>
</dbReference>
<dbReference type="PROSITE" id="PS51257">
    <property type="entry name" value="PROKAR_LIPOPROTEIN"/>
    <property type="match status" value="1"/>
</dbReference>
<evidence type="ECO:0008006" key="4">
    <source>
        <dbReference type="Google" id="ProtNLM"/>
    </source>
</evidence>
<proteinExistence type="predicted"/>
<evidence type="ECO:0000313" key="2">
    <source>
        <dbReference type="EMBL" id="TDN83697.1"/>
    </source>
</evidence>
<name>A0A4R6FQA2_9SPHN</name>
<dbReference type="Gene3D" id="2.60.40.1890">
    <property type="entry name" value="PCu(A)C copper chaperone"/>
    <property type="match status" value="1"/>
</dbReference>
<dbReference type="EMBL" id="SNWD01000004">
    <property type="protein sequence ID" value="TDN83697.1"/>
    <property type="molecule type" value="Genomic_DNA"/>
</dbReference>
<dbReference type="OrthoDB" id="9796962at2"/>
<keyword evidence="1" id="KW-0732">Signal</keyword>
<dbReference type="AlphaFoldDB" id="A0A4R6FQA2"/>
<dbReference type="SUPFAM" id="SSF110087">
    <property type="entry name" value="DR1885-like metal-binding protein"/>
    <property type="match status" value="1"/>
</dbReference>
<comment type="caution">
    <text evidence="2">The sequence shown here is derived from an EMBL/GenBank/DDBJ whole genome shotgun (WGS) entry which is preliminary data.</text>
</comment>
<evidence type="ECO:0000256" key="1">
    <source>
        <dbReference type="SAM" id="SignalP"/>
    </source>
</evidence>
<dbReference type="PANTHER" id="PTHR36302">
    <property type="entry name" value="BLR7088 PROTEIN"/>
    <property type="match status" value="1"/>
</dbReference>
<dbReference type="Proteomes" id="UP000295493">
    <property type="component" value="Unassembled WGS sequence"/>
</dbReference>
<dbReference type="InterPro" id="IPR036182">
    <property type="entry name" value="PCuAC_sf"/>
</dbReference>
<feature type="signal peptide" evidence="1">
    <location>
        <begin position="1"/>
        <end position="21"/>
    </location>
</feature>
<evidence type="ECO:0000313" key="3">
    <source>
        <dbReference type="Proteomes" id="UP000295493"/>
    </source>
</evidence>
<reference evidence="2 3" key="1">
    <citation type="submission" date="2019-03" db="EMBL/GenBank/DDBJ databases">
        <title>Genomic Encyclopedia of Type Strains, Phase IV (KMG-IV): sequencing the most valuable type-strain genomes for metagenomic binning, comparative biology and taxonomic classification.</title>
        <authorList>
            <person name="Goeker M."/>
        </authorList>
    </citation>
    <scope>NUCLEOTIDE SEQUENCE [LARGE SCALE GENOMIC DNA]</scope>
    <source>
        <strain evidence="2 3">DSM 25059</strain>
    </source>
</reference>
<dbReference type="RefSeq" id="WP_133495240.1">
    <property type="nucleotide sequence ID" value="NZ_BMLU01000004.1"/>
</dbReference>
<protein>
    <recommendedName>
        <fullName evidence="4">Copper(I)-binding protein</fullName>
    </recommendedName>
</protein>
<organism evidence="2 3">
    <name type="scientific">Stakelama pacifica</name>
    <dbReference type="NCBI Taxonomy" id="517720"/>
    <lineage>
        <taxon>Bacteria</taxon>
        <taxon>Pseudomonadati</taxon>
        <taxon>Pseudomonadota</taxon>
        <taxon>Alphaproteobacteria</taxon>
        <taxon>Sphingomonadales</taxon>
        <taxon>Sphingomonadaceae</taxon>
        <taxon>Stakelama</taxon>
    </lineage>
</organism>
<dbReference type="InterPro" id="IPR007410">
    <property type="entry name" value="LpqE-like"/>
</dbReference>
<accession>A0A4R6FQA2</accession>